<gene>
    <name evidence="3" type="ORF">AFUS01_LOCUS40144</name>
</gene>
<feature type="coiled-coil region" evidence="2">
    <location>
        <begin position="1120"/>
        <end position="1197"/>
    </location>
</feature>
<evidence type="ECO:0008006" key="5">
    <source>
        <dbReference type="Google" id="ProtNLM"/>
    </source>
</evidence>
<dbReference type="AlphaFoldDB" id="A0A8J2LEU5"/>
<dbReference type="Proteomes" id="UP000708208">
    <property type="component" value="Unassembled WGS sequence"/>
</dbReference>
<evidence type="ECO:0000256" key="2">
    <source>
        <dbReference type="SAM" id="Coils"/>
    </source>
</evidence>
<dbReference type="PANTHER" id="PTHR32215:SF0">
    <property type="entry name" value="CILIA- AND FLAGELLA-ASSOCIATED PROTEIN 57"/>
    <property type="match status" value="1"/>
</dbReference>
<dbReference type="Pfam" id="PF00400">
    <property type="entry name" value="WD40"/>
    <property type="match status" value="2"/>
</dbReference>
<feature type="repeat" description="WD" evidence="1">
    <location>
        <begin position="390"/>
        <end position="431"/>
    </location>
</feature>
<name>A0A8J2LEU5_9HEXA</name>
<dbReference type="SMART" id="SM00320">
    <property type="entry name" value="WD40"/>
    <property type="match status" value="7"/>
</dbReference>
<keyword evidence="4" id="KW-1185">Reference proteome</keyword>
<dbReference type="PROSITE" id="PS50294">
    <property type="entry name" value="WD_REPEATS_REGION"/>
    <property type="match status" value="1"/>
</dbReference>
<dbReference type="PANTHER" id="PTHR32215">
    <property type="entry name" value="CILIA- AND FLAGELLA-ASSOCIATED PROTEIN 57"/>
    <property type="match status" value="1"/>
</dbReference>
<evidence type="ECO:0000313" key="3">
    <source>
        <dbReference type="EMBL" id="CAG7830333.1"/>
    </source>
</evidence>
<protein>
    <recommendedName>
        <fullName evidence="5">Cilia- and flagella-associated protein 57</fullName>
    </recommendedName>
</protein>
<keyword evidence="1" id="KW-0853">WD repeat</keyword>
<dbReference type="PROSITE" id="PS50082">
    <property type="entry name" value="WD_REPEATS_2"/>
    <property type="match status" value="2"/>
</dbReference>
<comment type="caution">
    <text evidence="3">The sequence shown here is derived from an EMBL/GenBank/DDBJ whole genome shotgun (WGS) entry which is preliminary data.</text>
</comment>
<feature type="coiled-coil region" evidence="2">
    <location>
        <begin position="733"/>
        <end position="760"/>
    </location>
</feature>
<dbReference type="InterPro" id="IPR052993">
    <property type="entry name" value="CFA-57"/>
</dbReference>
<evidence type="ECO:0000313" key="4">
    <source>
        <dbReference type="Proteomes" id="UP000708208"/>
    </source>
</evidence>
<evidence type="ECO:0000256" key="1">
    <source>
        <dbReference type="PROSITE-ProRule" id="PRU00221"/>
    </source>
</evidence>
<organism evidence="3 4">
    <name type="scientific">Allacma fusca</name>
    <dbReference type="NCBI Taxonomy" id="39272"/>
    <lineage>
        <taxon>Eukaryota</taxon>
        <taxon>Metazoa</taxon>
        <taxon>Ecdysozoa</taxon>
        <taxon>Arthropoda</taxon>
        <taxon>Hexapoda</taxon>
        <taxon>Collembola</taxon>
        <taxon>Symphypleona</taxon>
        <taxon>Sminthuridae</taxon>
        <taxon>Allacma</taxon>
    </lineage>
</organism>
<dbReference type="InterPro" id="IPR001680">
    <property type="entry name" value="WD40_rpt"/>
</dbReference>
<feature type="coiled-coil region" evidence="2">
    <location>
        <begin position="805"/>
        <end position="876"/>
    </location>
</feature>
<dbReference type="EMBL" id="CAJVCH010555406">
    <property type="protein sequence ID" value="CAG7830333.1"/>
    <property type="molecule type" value="Genomic_DNA"/>
</dbReference>
<feature type="repeat" description="WD" evidence="1">
    <location>
        <begin position="513"/>
        <end position="554"/>
    </location>
</feature>
<reference evidence="3" key="1">
    <citation type="submission" date="2021-06" db="EMBL/GenBank/DDBJ databases">
        <authorList>
            <person name="Hodson N. C."/>
            <person name="Mongue J. A."/>
            <person name="Jaron S. K."/>
        </authorList>
    </citation>
    <scope>NUCLEOTIDE SEQUENCE</scope>
</reference>
<keyword evidence="2" id="KW-0175">Coiled coil</keyword>
<accession>A0A8J2LEU5</accession>
<proteinExistence type="predicted"/>
<dbReference type="OrthoDB" id="10251741at2759"/>
<feature type="coiled-coil region" evidence="2">
    <location>
        <begin position="991"/>
        <end position="1018"/>
    </location>
</feature>
<sequence>MSTYANLHPKYIYGLNGNTNGQKVWFLENNVILYPAGNTVVMFNLDFKTQQFLHGVEKGQGVTAVAVSSNKIFAAVAQKGETPSISIFDVKQNKRRKTLVNQEGSRCEYISLAFSQDAVHLASLTAGPEYNLVLWKWDKSRMISSAKTTGGSGPVYEISMSLAENNVLCAVGKASFRFFRYNEGHLKPFGFQKGDAYHFLCHAWLSKGDRLVAGTADGRIMAFERGEYRHDIPIRNVKNEITGVLADSNTKRLSIETNQTNLSDGPETAQRYKPTAGSHHRQQSMYRGIEVTAVVSFSKGFAAAYGVGNCIIYEEQLFFNTVEEHYKQLYVIRIPPDTSECEDRIITSLATNATEEMLIACTFNCQIFTFSLASAELKDLNELVFEYANCSFHFGPVVALDVAVRKSLVVTAGTDRFIRIWNYATMVQENSREFAEEIYCVSFHPTGLFVLAGCVDKIRIFTILMDDIRELKDFAVRSCKECVYSNGGQMFACANGNILQVYSTTTFDNICNMKGHGNRIRKLCWSWNDAHLYSAGADGAIYEWEIHTSKRTADLVDRGSNLLSVVVASDGKTHYSINGNSQIKELQMAEGMVLKELDLGVLPVGLALSRTGKVLVACGEGGLVRSFKQPLTYAGEWFDYHMHDGRVNGITVTFDEVYCISISDDGSIVFWKLTDAEGRPMKPDKDFVYSTEVLVTKSDLEERQVATNDLRQKLGELRLEMDYQLKRKDMAYQDELADINNQFQEEITKLNEKIDDLGGIKDRSDLHHHNFLKEVGKKQEATLENLEAHFNARLISEFEKYNRLQVLLEDTIREYEKRVADIEADRGVAVDEIVEYYEGKVKDKNSALECAYEEAKNNQQENLEMQRQLEEDADREILELTTSYERKLKHAREVNGKLKGSKMKMVIQMTEKEISSLRKDLVDRDANVHDKEKIIFDMKKTNNELEKFKFVLDYKIKELKKMIEPKEREILYLKQQNQDMETELESTIAVRNGLQLQVNELTNKLKVTDDEYQRERRLRWRLGVLVHRIRSQMSRAMSILEDHKALKQCIKTTYAQYGHTMEVSKASTQEQEAICELVRQKNHLEVSLHSIKRKMEKDVRFSRVEQMKIMHENMLLVFEINGLRRELKIIRDKLESYENILGVNSTSKPTEAAELRQKLQEAVANREDIDLDFNEQLEEKEDIIEAQQTEIDAIATKVLRVNEYVAELQADQAVPGTTGDYLRSLLTGNS</sequence>